<dbReference type="Gene3D" id="1.20.59.10">
    <property type="entry name" value="Chorismate mutase"/>
    <property type="match status" value="1"/>
</dbReference>
<evidence type="ECO:0000259" key="1">
    <source>
        <dbReference type="PROSITE" id="PS51168"/>
    </source>
</evidence>
<organism evidence="2">
    <name type="scientific">marine metagenome</name>
    <dbReference type="NCBI Taxonomy" id="408172"/>
    <lineage>
        <taxon>unclassified sequences</taxon>
        <taxon>metagenomes</taxon>
        <taxon>ecological metagenomes</taxon>
    </lineage>
</organism>
<dbReference type="GO" id="GO:0046417">
    <property type="term" value="P:chorismate metabolic process"/>
    <property type="evidence" value="ECO:0007669"/>
    <property type="project" value="InterPro"/>
</dbReference>
<dbReference type="SUPFAM" id="SSF48600">
    <property type="entry name" value="Chorismate mutase II"/>
    <property type="match status" value="1"/>
</dbReference>
<evidence type="ECO:0000313" key="2">
    <source>
        <dbReference type="EMBL" id="SVC68018.1"/>
    </source>
</evidence>
<feature type="non-terminal residue" evidence="2">
    <location>
        <position position="74"/>
    </location>
</feature>
<reference evidence="2" key="1">
    <citation type="submission" date="2018-05" db="EMBL/GenBank/DDBJ databases">
        <authorList>
            <person name="Lanie J.A."/>
            <person name="Ng W.-L."/>
            <person name="Kazmierczak K.M."/>
            <person name="Andrzejewski T.M."/>
            <person name="Davidsen T.M."/>
            <person name="Wayne K.J."/>
            <person name="Tettelin H."/>
            <person name="Glass J.I."/>
            <person name="Rusch D."/>
            <person name="Podicherti R."/>
            <person name="Tsui H.-C.T."/>
            <person name="Winkler M.E."/>
        </authorList>
    </citation>
    <scope>NUCLEOTIDE SEQUENCE</scope>
</reference>
<dbReference type="InterPro" id="IPR036263">
    <property type="entry name" value="Chorismate_II_sf"/>
</dbReference>
<dbReference type="PROSITE" id="PS51168">
    <property type="entry name" value="CHORISMATE_MUT_2"/>
    <property type="match status" value="1"/>
</dbReference>
<accession>A0A382P5K6</accession>
<feature type="domain" description="Chorismate mutase" evidence="1">
    <location>
        <begin position="1"/>
        <end position="74"/>
    </location>
</feature>
<dbReference type="AlphaFoldDB" id="A0A382P5K6"/>
<dbReference type="SMART" id="SM00830">
    <property type="entry name" value="CM_2"/>
    <property type="match status" value="1"/>
</dbReference>
<dbReference type="InterPro" id="IPR036979">
    <property type="entry name" value="CM_dom_sf"/>
</dbReference>
<protein>
    <recommendedName>
        <fullName evidence="1">Chorismate mutase domain-containing protein</fullName>
    </recommendedName>
</protein>
<proteinExistence type="predicted"/>
<name>A0A382P5K6_9ZZZZ</name>
<dbReference type="Pfam" id="PF01817">
    <property type="entry name" value="CM_2"/>
    <property type="match status" value="1"/>
</dbReference>
<gene>
    <name evidence="2" type="ORF">METZ01_LOCUS320872</name>
</gene>
<dbReference type="EMBL" id="UINC01104677">
    <property type="protein sequence ID" value="SVC68018.1"/>
    <property type="molecule type" value="Genomic_DNA"/>
</dbReference>
<dbReference type="GO" id="GO:0004106">
    <property type="term" value="F:chorismate mutase activity"/>
    <property type="evidence" value="ECO:0007669"/>
    <property type="project" value="InterPro"/>
</dbReference>
<dbReference type="InterPro" id="IPR002701">
    <property type="entry name" value="CM_II_prokaryot"/>
</dbReference>
<sequence>MNKKKLKIARKKVDQLDKKIFNLIKRRTKIVRYMLSLKQFKNQIVDQKRINVILKNIRKKSVQHGVDPKVTSRI</sequence>